<proteinExistence type="predicted"/>
<name>A0ABU1H285_9GAMM</name>
<dbReference type="InterPro" id="IPR018707">
    <property type="entry name" value="LpxR"/>
</dbReference>
<feature type="signal peptide" evidence="1">
    <location>
        <begin position="1"/>
        <end position="19"/>
    </location>
</feature>
<evidence type="ECO:0000313" key="2">
    <source>
        <dbReference type="EMBL" id="MDR5897857.1"/>
    </source>
</evidence>
<sequence>MKIHSKALLTKFLTVPLIAAATHAESAENIRLELSNDVIFSSDNQFTNGTSVILSSKIANSLENTNGTPAFGKSLVAWAIPEQSGLNYRESLTIGQNIQTPANIEKSSLIENDVPYIGYLGWGNNFYAFNNDYFFGAQWLFGWVGEEALAEETQKSVHELIDGEDPNGWDNQLDFEPTLNGYLSFKRRYYQNSWFDAALTADLAAGNIMTFIQPGLELRFGDRPQGFHFIPDPIGRGMDYDATIFPSPRTYIYASATFRATYFAWSMPFEGNLFIDNDWTDRNTVDINRFVGQGILGLHWEGPRFGAHLSFLFTTPTVEEDNLPPSEDSRNNFGSLMVEYRF</sequence>
<evidence type="ECO:0000313" key="3">
    <source>
        <dbReference type="Proteomes" id="UP001254564"/>
    </source>
</evidence>
<gene>
    <name evidence="2" type="ORF">QC823_02450</name>
</gene>
<protein>
    <submittedName>
        <fullName evidence="2">Lipid A deacylase LpxR family protein</fullName>
    </submittedName>
</protein>
<dbReference type="Pfam" id="PF09982">
    <property type="entry name" value="LpxR"/>
    <property type="match status" value="1"/>
</dbReference>
<dbReference type="RefSeq" id="WP_309654780.1">
    <property type="nucleotide sequence ID" value="NZ_JARWAN010000003.1"/>
</dbReference>
<organism evidence="2 3">
    <name type="scientific">Vreelandella vilamensis</name>
    <dbReference type="NCBI Taxonomy" id="531309"/>
    <lineage>
        <taxon>Bacteria</taxon>
        <taxon>Pseudomonadati</taxon>
        <taxon>Pseudomonadota</taxon>
        <taxon>Gammaproteobacteria</taxon>
        <taxon>Oceanospirillales</taxon>
        <taxon>Halomonadaceae</taxon>
        <taxon>Vreelandella</taxon>
    </lineage>
</organism>
<reference evidence="2 3" key="1">
    <citation type="submission" date="2023-04" db="EMBL/GenBank/DDBJ databases">
        <title>A long-awaited taxogenomic arrangement of the family Halomonadaceae.</title>
        <authorList>
            <person name="De La Haba R."/>
            <person name="Chuvochina M."/>
            <person name="Wittouck S."/>
            <person name="Arahal D.R."/>
            <person name="Sanchez-Porro C."/>
            <person name="Hugenholtz P."/>
            <person name="Ventosa A."/>
        </authorList>
    </citation>
    <scope>NUCLEOTIDE SEQUENCE [LARGE SCALE GENOMIC DNA]</scope>
    <source>
        <strain evidence="2 3">DSM 21020</strain>
    </source>
</reference>
<accession>A0ABU1H285</accession>
<comment type="caution">
    <text evidence="2">The sequence shown here is derived from an EMBL/GenBank/DDBJ whole genome shotgun (WGS) entry which is preliminary data.</text>
</comment>
<keyword evidence="3" id="KW-1185">Reference proteome</keyword>
<dbReference type="Gene3D" id="2.40.128.140">
    <property type="entry name" value="Outer membrane protein"/>
    <property type="match status" value="1"/>
</dbReference>
<feature type="chain" id="PRO_5045803211" evidence="1">
    <location>
        <begin position="20"/>
        <end position="342"/>
    </location>
</feature>
<dbReference type="Proteomes" id="UP001254564">
    <property type="component" value="Unassembled WGS sequence"/>
</dbReference>
<keyword evidence="1" id="KW-0732">Signal</keyword>
<dbReference type="EMBL" id="JARWAN010000003">
    <property type="protein sequence ID" value="MDR5897857.1"/>
    <property type="molecule type" value="Genomic_DNA"/>
</dbReference>
<evidence type="ECO:0000256" key="1">
    <source>
        <dbReference type="SAM" id="SignalP"/>
    </source>
</evidence>
<dbReference type="InterPro" id="IPR037107">
    <property type="entry name" value="Put_OMP_sf"/>
</dbReference>